<keyword evidence="2" id="KW-1185">Reference proteome</keyword>
<protein>
    <submittedName>
        <fullName evidence="3">Proline-rich extensin-like protein EPR1</fullName>
    </submittedName>
</protein>
<evidence type="ECO:0000256" key="1">
    <source>
        <dbReference type="SAM" id="MobiDB-lite"/>
    </source>
</evidence>
<dbReference type="GeneID" id="106818408"/>
<evidence type="ECO:0000313" key="3">
    <source>
        <dbReference type="RefSeq" id="XP_014678608.1"/>
    </source>
</evidence>
<proteinExistence type="predicted"/>
<name>A0ABM1F2D7_PRICU</name>
<sequence length="255" mass="27525">MLVSTVATFTATTIIDAMLPSPTVRQPQQPPNPIKRPGSSSHRRHPSAAEPPPSEAMARPTVATFTAAQPPIRASGLRLPPSSAFSDHHHHQEPCSSPPVAAPSQPPPPSRAMLVSTVATFTATTTIKSHARLHRRHLQQPLTTPSRPMLVSTSRHLHQPPPPCKRAIARLPPVPPNLHSHTPPINEPCLVSTVRTFTSTPTHQRAMPPSPRVRHLNAAPPPSRAMLVSTVATFTATTTIKKNNNKSNDNRQVGK</sequence>
<dbReference type="RefSeq" id="XP_014678608.1">
    <property type="nucleotide sequence ID" value="XM_014823122.1"/>
</dbReference>
<evidence type="ECO:0000313" key="2">
    <source>
        <dbReference type="Proteomes" id="UP000695022"/>
    </source>
</evidence>
<dbReference type="Proteomes" id="UP000695022">
    <property type="component" value="Unplaced"/>
</dbReference>
<accession>A0ABM1F2D7</accession>
<organism evidence="2 3">
    <name type="scientific">Priapulus caudatus</name>
    <name type="common">Priapulid worm</name>
    <dbReference type="NCBI Taxonomy" id="37621"/>
    <lineage>
        <taxon>Eukaryota</taxon>
        <taxon>Metazoa</taxon>
        <taxon>Ecdysozoa</taxon>
        <taxon>Scalidophora</taxon>
        <taxon>Priapulida</taxon>
        <taxon>Priapulimorpha</taxon>
        <taxon>Priapulimorphida</taxon>
        <taxon>Priapulidae</taxon>
        <taxon>Priapulus</taxon>
    </lineage>
</organism>
<reference evidence="3" key="1">
    <citation type="submission" date="2025-08" db="UniProtKB">
        <authorList>
            <consortium name="RefSeq"/>
        </authorList>
    </citation>
    <scope>IDENTIFICATION</scope>
</reference>
<gene>
    <name evidence="3" type="primary">LOC106818408</name>
</gene>
<feature type="region of interest" description="Disordered" evidence="1">
    <location>
        <begin position="19"/>
        <end position="110"/>
    </location>
</feature>
<feature type="compositionally biased region" description="Pro residues" evidence="1">
    <location>
        <begin position="96"/>
        <end position="110"/>
    </location>
</feature>